<evidence type="ECO:0000256" key="7">
    <source>
        <dbReference type="ARBA" id="ARBA00022723"/>
    </source>
</evidence>
<evidence type="ECO:0000256" key="2">
    <source>
        <dbReference type="ARBA" id="ARBA00002322"/>
    </source>
</evidence>
<feature type="site" description="Transition state stabilizer" evidence="17">
    <location>
        <position position="55"/>
    </location>
</feature>
<evidence type="ECO:0000256" key="3">
    <source>
        <dbReference type="ARBA" id="ARBA00012313"/>
    </source>
</evidence>
<feature type="binding site" evidence="15">
    <location>
        <position position="153"/>
    </location>
    <ligand>
        <name>substrate</name>
    </ligand>
</feature>
<keyword evidence="13 19" id="KW-0376">Hydrogen peroxide</keyword>
<evidence type="ECO:0000256" key="18">
    <source>
        <dbReference type="PIRSR" id="PIRSR600823-5"/>
    </source>
</evidence>
<evidence type="ECO:0000256" key="10">
    <source>
        <dbReference type="ARBA" id="ARBA00023002"/>
    </source>
</evidence>
<dbReference type="Proteomes" id="UP000623129">
    <property type="component" value="Unassembled WGS sequence"/>
</dbReference>
<evidence type="ECO:0000256" key="5">
    <source>
        <dbReference type="ARBA" id="ARBA00022559"/>
    </source>
</evidence>
<feature type="binding site" evidence="16">
    <location>
        <position position="246"/>
    </location>
    <ligand>
        <name>Ca(2+)</name>
        <dbReference type="ChEBI" id="CHEBI:29108"/>
        <label>2</label>
    </ligand>
</feature>
<comment type="catalytic activity">
    <reaction evidence="1 19">
        <text>2 a phenolic donor + H2O2 = 2 a phenolic radical donor + 2 H2O</text>
        <dbReference type="Rhea" id="RHEA:56136"/>
        <dbReference type="ChEBI" id="CHEBI:15377"/>
        <dbReference type="ChEBI" id="CHEBI:16240"/>
        <dbReference type="ChEBI" id="CHEBI:139520"/>
        <dbReference type="ChEBI" id="CHEBI:139521"/>
        <dbReference type="EC" id="1.11.1.7"/>
    </reaction>
</comment>
<feature type="disulfide bond" evidence="18">
    <location>
        <begin position="28"/>
        <end position="107"/>
    </location>
</feature>
<comment type="similarity">
    <text evidence="19">Belongs to the peroxidase family. Classical plant (class III) peroxidase subfamily.</text>
</comment>
<evidence type="ECO:0000256" key="16">
    <source>
        <dbReference type="PIRSR" id="PIRSR600823-3"/>
    </source>
</evidence>
<accession>A0A833V3E7</accession>
<feature type="binding site" evidence="16">
    <location>
        <position position="60"/>
    </location>
    <ligand>
        <name>Ca(2+)</name>
        <dbReference type="ChEBI" id="CHEBI:29108"/>
        <label>1</label>
    </ligand>
</feature>
<dbReference type="EMBL" id="SWLB01000022">
    <property type="protein sequence ID" value="KAF3323891.1"/>
    <property type="molecule type" value="Genomic_DNA"/>
</dbReference>
<dbReference type="Gene3D" id="1.10.520.10">
    <property type="match status" value="1"/>
</dbReference>
<keyword evidence="8 19" id="KW-0732">Signal</keyword>
<feature type="domain" description="Plant heme peroxidase family profile" evidence="20">
    <location>
        <begin position="18"/>
        <end position="318"/>
    </location>
</feature>
<dbReference type="PROSITE" id="PS50873">
    <property type="entry name" value="PEROXIDASE_4"/>
    <property type="match status" value="1"/>
</dbReference>
<name>A0A833V3E7_9POAL</name>
<feature type="binding site" evidence="16">
    <location>
        <position position="67"/>
    </location>
    <ligand>
        <name>Ca(2+)</name>
        <dbReference type="ChEBI" id="CHEBI:29108"/>
        <label>1</label>
    </ligand>
</feature>
<dbReference type="Pfam" id="PF00141">
    <property type="entry name" value="peroxidase"/>
    <property type="match status" value="1"/>
</dbReference>
<dbReference type="PANTHER" id="PTHR31517:SF59">
    <property type="entry name" value="PEROXIDASE"/>
    <property type="match status" value="1"/>
</dbReference>
<evidence type="ECO:0000256" key="17">
    <source>
        <dbReference type="PIRSR" id="PIRSR600823-4"/>
    </source>
</evidence>
<evidence type="ECO:0000256" key="6">
    <source>
        <dbReference type="ARBA" id="ARBA00022617"/>
    </source>
</evidence>
<dbReference type="InterPro" id="IPR033905">
    <property type="entry name" value="Secretory_peroxidase"/>
</dbReference>
<evidence type="ECO:0000313" key="22">
    <source>
        <dbReference type="Proteomes" id="UP000623129"/>
    </source>
</evidence>
<comment type="function">
    <text evidence="2">Removal of H(2)O(2), oxidation of toxic reductants, biosynthesis and degradation of lignin, suberization, auxin catabolism, response to environmental stresses such as wounding, pathogen attack and oxidative stress. These functions might be dependent on each isozyme/isoform in each plant tissue.</text>
</comment>
<comment type="caution">
    <text evidence="21">The sequence shown here is derived from an EMBL/GenBank/DDBJ whole genome shotgun (WGS) entry which is preliminary data.</text>
</comment>
<evidence type="ECO:0000256" key="13">
    <source>
        <dbReference type="ARBA" id="ARBA00023324"/>
    </source>
</evidence>
<evidence type="ECO:0000313" key="21">
    <source>
        <dbReference type="EMBL" id="KAF3323891.1"/>
    </source>
</evidence>
<dbReference type="InterPro" id="IPR010255">
    <property type="entry name" value="Haem_peroxidase_sf"/>
</dbReference>
<feature type="disulfide bond" evidence="18">
    <location>
        <begin position="190"/>
        <end position="222"/>
    </location>
</feature>
<evidence type="ECO:0000256" key="1">
    <source>
        <dbReference type="ARBA" id="ARBA00000189"/>
    </source>
</evidence>
<dbReference type="FunFam" id="1.10.520.10:FF:000008">
    <property type="entry name" value="Peroxidase"/>
    <property type="match status" value="1"/>
</dbReference>
<organism evidence="21 22">
    <name type="scientific">Carex littledalei</name>
    <dbReference type="NCBI Taxonomy" id="544730"/>
    <lineage>
        <taxon>Eukaryota</taxon>
        <taxon>Viridiplantae</taxon>
        <taxon>Streptophyta</taxon>
        <taxon>Embryophyta</taxon>
        <taxon>Tracheophyta</taxon>
        <taxon>Spermatophyta</taxon>
        <taxon>Magnoliopsida</taxon>
        <taxon>Liliopsida</taxon>
        <taxon>Poales</taxon>
        <taxon>Cyperaceae</taxon>
        <taxon>Cyperoideae</taxon>
        <taxon>Cariceae</taxon>
        <taxon>Carex</taxon>
        <taxon>Carex subgen. Euthyceras</taxon>
    </lineage>
</organism>
<feature type="binding site" evidence="16">
    <location>
        <position position="184"/>
    </location>
    <ligand>
        <name>Ca(2+)</name>
        <dbReference type="ChEBI" id="CHEBI:29108"/>
        <label>2</label>
    </ligand>
</feature>
<feature type="binding site" evidence="16">
    <location>
        <position position="65"/>
    </location>
    <ligand>
        <name>Ca(2+)</name>
        <dbReference type="ChEBI" id="CHEBI:29108"/>
        <label>1</label>
    </ligand>
</feature>
<dbReference type="GO" id="GO:0005576">
    <property type="term" value="C:extracellular region"/>
    <property type="evidence" value="ECO:0007669"/>
    <property type="project" value="UniProtKB-SubCell"/>
</dbReference>
<dbReference type="GO" id="GO:0046872">
    <property type="term" value="F:metal ion binding"/>
    <property type="evidence" value="ECO:0007669"/>
    <property type="project" value="UniProtKB-UniRule"/>
</dbReference>
<evidence type="ECO:0000256" key="12">
    <source>
        <dbReference type="ARBA" id="ARBA00023157"/>
    </source>
</evidence>
<dbReference type="GO" id="GO:0006979">
    <property type="term" value="P:response to oxidative stress"/>
    <property type="evidence" value="ECO:0007669"/>
    <property type="project" value="UniProtKB-UniRule"/>
</dbReference>
<dbReference type="InterPro" id="IPR019794">
    <property type="entry name" value="Peroxidases_AS"/>
</dbReference>
<feature type="binding site" evidence="16">
    <location>
        <position position="241"/>
    </location>
    <ligand>
        <name>Ca(2+)</name>
        <dbReference type="ChEBI" id="CHEBI:29108"/>
        <label>2</label>
    </ligand>
</feature>
<keyword evidence="7 16" id="KW-0479">Metal-binding</keyword>
<keyword evidence="9 16" id="KW-0106">Calcium</keyword>
<feature type="signal peptide" evidence="19">
    <location>
        <begin position="1"/>
        <end position="17"/>
    </location>
</feature>
<dbReference type="GO" id="GO:0020037">
    <property type="term" value="F:heme binding"/>
    <property type="evidence" value="ECO:0007669"/>
    <property type="project" value="UniProtKB-UniRule"/>
</dbReference>
<reference evidence="21" key="1">
    <citation type="submission" date="2020-01" db="EMBL/GenBank/DDBJ databases">
        <title>Genome sequence of Kobresia littledalei, the first chromosome-level genome in the family Cyperaceae.</title>
        <authorList>
            <person name="Qu G."/>
        </authorList>
    </citation>
    <scope>NUCLEOTIDE SEQUENCE</scope>
    <source>
        <strain evidence="21">C.B.Clarke</strain>
        <tissue evidence="21">Leaf</tissue>
    </source>
</reference>
<dbReference type="EC" id="1.11.1.7" evidence="3 19"/>
<comment type="cofactor">
    <cofactor evidence="16 19">
        <name>Ca(2+)</name>
        <dbReference type="ChEBI" id="CHEBI:29108"/>
    </cofactor>
    <text evidence="16 19">Binds 2 calcium ions per subunit.</text>
</comment>
<feature type="disulfide bond" evidence="18">
    <location>
        <begin position="113"/>
        <end position="314"/>
    </location>
</feature>
<dbReference type="PANTHER" id="PTHR31517">
    <property type="match status" value="1"/>
</dbReference>
<feature type="binding site" description="axial binding residue" evidence="16">
    <location>
        <position position="183"/>
    </location>
    <ligand>
        <name>heme b</name>
        <dbReference type="ChEBI" id="CHEBI:60344"/>
    </ligand>
    <ligandPart>
        <name>Fe</name>
        <dbReference type="ChEBI" id="CHEBI:18248"/>
    </ligandPart>
</feature>
<keyword evidence="6 19" id="KW-0349">Heme</keyword>
<dbReference type="PROSITE" id="PS00436">
    <property type="entry name" value="PEROXIDASE_2"/>
    <property type="match status" value="1"/>
</dbReference>
<feature type="chain" id="PRO_5033095769" description="Peroxidase" evidence="19">
    <location>
        <begin position="18"/>
        <end position="319"/>
    </location>
</feature>
<proteinExistence type="inferred from homology"/>
<protein>
    <recommendedName>
        <fullName evidence="3 19">Peroxidase</fullName>
        <ecNumber evidence="3 19">1.11.1.7</ecNumber>
    </recommendedName>
</protein>
<dbReference type="GO" id="GO:0140825">
    <property type="term" value="F:lactoperoxidase activity"/>
    <property type="evidence" value="ECO:0007669"/>
    <property type="project" value="UniProtKB-EC"/>
</dbReference>
<dbReference type="PRINTS" id="PR00458">
    <property type="entry name" value="PEROXIDASE"/>
</dbReference>
<evidence type="ECO:0000256" key="8">
    <source>
        <dbReference type="ARBA" id="ARBA00022729"/>
    </source>
</evidence>
<dbReference type="PRINTS" id="PR00461">
    <property type="entry name" value="PLPEROXIDASE"/>
</dbReference>
<dbReference type="SUPFAM" id="SSF48113">
    <property type="entry name" value="Heme-dependent peroxidases"/>
    <property type="match status" value="1"/>
</dbReference>
<feature type="binding site" evidence="16">
    <location>
        <position position="69"/>
    </location>
    <ligand>
        <name>Ca(2+)</name>
        <dbReference type="ChEBI" id="CHEBI:29108"/>
        <label>1</label>
    </ligand>
</feature>
<keyword evidence="11 16" id="KW-0408">Iron</keyword>
<evidence type="ECO:0000256" key="11">
    <source>
        <dbReference type="ARBA" id="ARBA00023004"/>
    </source>
</evidence>
<dbReference type="OrthoDB" id="2113341at2759"/>
<comment type="subcellular location">
    <subcellularLocation>
        <location evidence="19">Secreted</location>
    </subcellularLocation>
</comment>
<dbReference type="InterPro" id="IPR000823">
    <property type="entry name" value="Peroxidase_pln"/>
</dbReference>
<keyword evidence="5 19" id="KW-0575">Peroxidase</keyword>
<evidence type="ECO:0000259" key="20">
    <source>
        <dbReference type="PROSITE" id="PS50873"/>
    </source>
</evidence>
<comment type="cofactor">
    <cofactor evidence="16 19">
        <name>heme b</name>
        <dbReference type="ChEBI" id="CHEBI:60344"/>
    </cofactor>
    <text evidence="16 19">Binds 1 heme b (iron(II)-protoporphyrin IX) group per subunit.</text>
</comment>
<feature type="active site" description="Proton acceptor" evidence="14">
    <location>
        <position position="59"/>
    </location>
</feature>
<keyword evidence="10 19" id="KW-0560">Oxidoreductase</keyword>
<keyword evidence="12 18" id="KW-1015">Disulfide bond</keyword>
<dbReference type="FunFam" id="1.10.420.10:FF:000007">
    <property type="entry name" value="Peroxidase"/>
    <property type="match status" value="1"/>
</dbReference>
<feature type="binding site" evidence="16">
    <location>
        <position position="238"/>
    </location>
    <ligand>
        <name>Ca(2+)</name>
        <dbReference type="ChEBI" id="CHEBI:29108"/>
        <label>2</label>
    </ligand>
</feature>
<dbReference type="AlphaFoldDB" id="A0A833V3E7"/>
<evidence type="ECO:0000256" key="19">
    <source>
        <dbReference type="RuleBase" id="RU362060"/>
    </source>
</evidence>
<keyword evidence="22" id="KW-1185">Reference proteome</keyword>
<dbReference type="CDD" id="cd00693">
    <property type="entry name" value="secretory_peroxidase"/>
    <property type="match status" value="1"/>
</dbReference>
<dbReference type="Gene3D" id="1.10.420.10">
    <property type="entry name" value="Peroxidase, domain 2"/>
    <property type="match status" value="1"/>
</dbReference>
<feature type="binding site" evidence="16">
    <location>
        <position position="81"/>
    </location>
    <ligand>
        <name>Ca(2+)</name>
        <dbReference type="ChEBI" id="CHEBI:29108"/>
        <label>1</label>
    </ligand>
</feature>
<dbReference type="GO" id="GO:0042744">
    <property type="term" value="P:hydrogen peroxide catabolic process"/>
    <property type="evidence" value="ECO:0007669"/>
    <property type="project" value="UniProtKB-KW"/>
</dbReference>
<dbReference type="InterPro" id="IPR002016">
    <property type="entry name" value="Haem_peroxidase"/>
</dbReference>
<evidence type="ECO:0000256" key="14">
    <source>
        <dbReference type="PIRSR" id="PIRSR600823-1"/>
    </source>
</evidence>
<evidence type="ECO:0000256" key="4">
    <source>
        <dbReference type="ARBA" id="ARBA00022525"/>
    </source>
</evidence>
<evidence type="ECO:0000256" key="9">
    <source>
        <dbReference type="ARBA" id="ARBA00022837"/>
    </source>
</evidence>
<feature type="disulfide bond" evidence="18">
    <location>
        <begin position="61"/>
        <end position="66"/>
    </location>
</feature>
<keyword evidence="4 19" id="KW-0964">Secreted</keyword>
<evidence type="ECO:0000256" key="15">
    <source>
        <dbReference type="PIRSR" id="PIRSR600823-2"/>
    </source>
</evidence>
<sequence length="319" mass="35073">MKSLLFMILSFLPLTLATLKVGFYNTSCPQAESIVESVVEERFFNDFSLTPALLRMYFHDCFVNGCDASILIKPTNNTPSEQNAGPNLTVRGYDLIDEIKLKIEAVCPKTVSCADIIALATRDLVVQSGGLNYSVPTGRRDGLRSDPNDVNLPSPSLTVSEAQQFFTAKGFSLNDMVVLLGCHTVGVAHCIFFRDRLEDFNGSGKPDPTLDPNLLKQLKQTCGPVQKPLNRDRTAFLDQNTSFFLDNSYYKQLQIHKGILQIDQELALDNSTANFVNTLASNPSTFFNLLANALVRLGNVGVLEGSAGQIRNNCSMFNA</sequence>
<gene>
    <name evidence="21" type="ORF">FCM35_KLT11358</name>
</gene>
<feature type="binding site" evidence="16">
    <location>
        <position position="63"/>
    </location>
    <ligand>
        <name>Ca(2+)</name>
        <dbReference type="ChEBI" id="CHEBI:29108"/>
        <label>1</label>
    </ligand>
</feature>